<evidence type="ECO:0000256" key="2">
    <source>
        <dbReference type="ARBA" id="ARBA00022559"/>
    </source>
</evidence>
<proteinExistence type="inferred from homology"/>
<dbReference type="GO" id="GO:0004601">
    <property type="term" value="F:peroxidase activity"/>
    <property type="evidence" value="ECO:0007669"/>
    <property type="project" value="UniProtKB-KW"/>
</dbReference>
<dbReference type="PANTHER" id="PTHR33577">
    <property type="entry name" value="STERIGMATOCYSTIN BIOSYNTHESIS PEROXIDASE STCC-RELATED"/>
    <property type="match status" value="1"/>
</dbReference>
<keyword evidence="2 10" id="KW-0575">Peroxidase</keyword>
<keyword evidence="5" id="KW-0560">Oxidoreductase</keyword>
<keyword evidence="11" id="KW-1185">Reference proteome</keyword>
<dbReference type="PANTHER" id="PTHR33577:SF18">
    <property type="entry name" value="HEME HALOPEROXIDASE FAMILY PROFILE DOMAIN-CONTAINING PROTEIN"/>
    <property type="match status" value="1"/>
</dbReference>
<protein>
    <submittedName>
        <fullName evidence="10">Cloroperoxidase</fullName>
    </submittedName>
</protein>
<evidence type="ECO:0000256" key="1">
    <source>
        <dbReference type="ARBA" id="ARBA00001970"/>
    </source>
</evidence>
<dbReference type="InParanoid" id="A0A165MI23"/>
<evidence type="ECO:0000256" key="5">
    <source>
        <dbReference type="ARBA" id="ARBA00023002"/>
    </source>
</evidence>
<evidence type="ECO:0000256" key="3">
    <source>
        <dbReference type="ARBA" id="ARBA00022617"/>
    </source>
</evidence>
<reference evidence="10 11" key="1">
    <citation type="journal article" date="2016" name="Mol. Biol. Evol.">
        <title>Comparative Genomics of Early-Diverging Mushroom-Forming Fungi Provides Insights into the Origins of Lignocellulose Decay Capabilities.</title>
        <authorList>
            <person name="Nagy L.G."/>
            <person name="Riley R."/>
            <person name="Tritt A."/>
            <person name="Adam C."/>
            <person name="Daum C."/>
            <person name="Floudas D."/>
            <person name="Sun H."/>
            <person name="Yadav J.S."/>
            <person name="Pangilinan J."/>
            <person name="Larsson K.H."/>
            <person name="Matsuura K."/>
            <person name="Barry K."/>
            <person name="Labutti K."/>
            <person name="Kuo R."/>
            <person name="Ohm R.A."/>
            <person name="Bhattacharya S.S."/>
            <person name="Shirouzu T."/>
            <person name="Yoshinaga Y."/>
            <person name="Martin F.M."/>
            <person name="Grigoriev I.V."/>
            <person name="Hibbett D.S."/>
        </authorList>
    </citation>
    <scope>NUCLEOTIDE SEQUENCE [LARGE SCALE GENOMIC DNA]</scope>
    <source>
        <strain evidence="10 11">HHB12029</strain>
    </source>
</reference>
<dbReference type="PROSITE" id="PS51405">
    <property type="entry name" value="HEME_HALOPEROXIDASE"/>
    <property type="match status" value="1"/>
</dbReference>
<dbReference type="Gene3D" id="1.10.489.10">
    <property type="entry name" value="Chloroperoxidase-like"/>
    <property type="match status" value="1"/>
</dbReference>
<dbReference type="AlphaFoldDB" id="A0A165MI23"/>
<feature type="signal peptide" evidence="8">
    <location>
        <begin position="1"/>
        <end position="18"/>
    </location>
</feature>
<accession>A0A165MI23</accession>
<feature type="domain" description="Heme haloperoxidase family profile" evidence="9">
    <location>
        <begin position="33"/>
        <end position="239"/>
    </location>
</feature>
<name>A0A165MI23_EXIGL</name>
<dbReference type="InterPro" id="IPR036851">
    <property type="entry name" value="Chloroperoxidase-like_sf"/>
</dbReference>
<comment type="similarity">
    <text evidence="7">Belongs to the chloroperoxidase family.</text>
</comment>
<dbReference type="Pfam" id="PF01328">
    <property type="entry name" value="Peroxidase_2"/>
    <property type="match status" value="1"/>
</dbReference>
<dbReference type="EMBL" id="KV425911">
    <property type="protein sequence ID" value="KZV99297.1"/>
    <property type="molecule type" value="Genomic_DNA"/>
</dbReference>
<dbReference type="Proteomes" id="UP000077266">
    <property type="component" value="Unassembled WGS sequence"/>
</dbReference>
<dbReference type="GO" id="GO:0046872">
    <property type="term" value="F:metal ion binding"/>
    <property type="evidence" value="ECO:0007669"/>
    <property type="project" value="UniProtKB-KW"/>
</dbReference>
<keyword evidence="3" id="KW-0349">Heme</keyword>
<gene>
    <name evidence="10" type="ORF">EXIGLDRAFT_831630</name>
</gene>
<sequence>MRSSTVAAVLSVAGLVVAHSNPRDFHPPHMAELFGSWRPAGEDDSRSPCPLLNTLANEGILPHDGKNISIATLNQTLQDAIGLGTDLAGFLVAPLSAIVPEGGTLNLGDLLLHNFIEHDASLVHDDVAEGEKFASPKTNWTKVAEVALLSSDGMSLSTRDFAQARIIAEKRSRALDAQHQSVADGEPAFVLKVFGNPIEGDATASKISLVDFMFLFGLNRLPIGFTKKDTPVNLPTLQAGLARLMAEKAALSQQAST</sequence>
<dbReference type="InterPro" id="IPR000028">
    <property type="entry name" value="Chloroperoxidase"/>
</dbReference>
<dbReference type="STRING" id="1314781.A0A165MI23"/>
<evidence type="ECO:0000256" key="6">
    <source>
        <dbReference type="ARBA" id="ARBA00023004"/>
    </source>
</evidence>
<evidence type="ECO:0000313" key="10">
    <source>
        <dbReference type="EMBL" id="KZV99297.1"/>
    </source>
</evidence>
<dbReference type="SUPFAM" id="SSF47571">
    <property type="entry name" value="Cloroperoxidase"/>
    <property type="match status" value="1"/>
</dbReference>
<keyword evidence="8" id="KW-0732">Signal</keyword>
<keyword evidence="6" id="KW-0408">Iron</keyword>
<keyword evidence="4" id="KW-0479">Metal-binding</keyword>
<evidence type="ECO:0000256" key="4">
    <source>
        <dbReference type="ARBA" id="ARBA00022723"/>
    </source>
</evidence>
<evidence type="ECO:0000313" key="11">
    <source>
        <dbReference type="Proteomes" id="UP000077266"/>
    </source>
</evidence>
<evidence type="ECO:0000259" key="9">
    <source>
        <dbReference type="PROSITE" id="PS51405"/>
    </source>
</evidence>
<feature type="chain" id="PRO_5007862540" evidence="8">
    <location>
        <begin position="19"/>
        <end position="257"/>
    </location>
</feature>
<evidence type="ECO:0000256" key="7">
    <source>
        <dbReference type="ARBA" id="ARBA00025795"/>
    </source>
</evidence>
<organism evidence="10 11">
    <name type="scientific">Exidia glandulosa HHB12029</name>
    <dbReference type="NCBI Taxonomy" id="1314781"/>
    <lineage>
        <taxon>Eukaryota</taxon>
        <taxon>Fungi</taxon>
        <taxon>Dikarya</taxon>
        <taxon>Basidiomycota</taxon>
        <taxon>Agaricomycotina</taxon>
        <taxon>Agaricomycetes</taxon>
        <taxon>Auriculariales</taxon>
        <taxon>Exidiaceae</taxon>
        <taxon>Exidia</taxon>
    </lineage>
</organism>
<dbReference type="OrthoDB" id="407298at2759"/>
<evidence type="ECO:0000256" key="8">
    <source>
        <dbReference type="SAM" id="SignalP"/>
    </source>
</evidence>
<comment type="cofactor">
    <cofactor evidence="1">
        <name>heme b</name>
        <dbReference type="ChEBI" id="CHEBI:60344"/>
    </cofactor>
</comment>